<organism evidence="1 2">
    <name type="scientific">Genlisea aurea</name>
    <dbReference type="NCBI Taxonomy" id="192259"/>
    <lineage>
        <taxon>Eukaryota</taxon>
        <taxon>Viridiplantae</taxon>
        <taxon>Streptophyta</taxon>
        <taxon>Embryophyta</taxon>
        <taxon>Tracheophyta</taxon>
        <taxon>Spermatophyta</taxon>
        <taxon>Magnoliopsida</taxon>
        <taxon>eudicotyledons</taxon>
        <taxon>Gunneridae</taxon>
        <taxon>Pentapetalae</taxon>
        <taxon>asterids</taxon>
        <taxon>lamiids</taxon>
        <taxon>Lamiales</taxon>
        <taxon>Lentibulariaceae</taxon>
        <taxon>Genlisea</taxon>
    </lineage>
</organism>
<proteinExistence type="predicted"/>
<protein>
    <submittedName>
        <fullName evidence="1">Uncharacterized protein</fullName>
    </submittedName>
</protein>
<keyword evidence="2" id="KW-1185">Reference proteome</keyword>
<accession>S8DAJ9</accession>
<name>S8DAJ9_9LAMI</name>
<gene>
    <name evidence="1" type="ORF">M569_15087</name>
</gene>
<dbReference type="AlphaFoldDB" id="S8DAJ9"/>
<dbReference type="Proteomes" id="UP000015453">
    <property type="component" value="Unassembled WGS sequence"/>
</dbReference>
<reference evidence="1 2" key="1">
    <citation type="journal article" date="2013" name="BMC Genomics">
        <title>The miniature genome of a carnivorous plant Genlisea aurea contains a low number of genes and short non-coding sequences.</title>
        <authorList>
            <person name="Leushkin E.V."/>
            <person name="Sutormin R.A."/>
            <person name="Nabieva E.R."/>
            <person name="Penin A.A."/>
            <person name="Kondrashov A.S."/>
            <person name="Logacheva M.D."/>
        </authorList>
    </citation>
    <scope>NUCLEOTIDE SEQUENCE [LARGE SCALE GENOMIC DNA]</scope>
</reference>
<comment type="caution">
    <text evidence="1">The sequence shown here is derived from an EMBL/GenBank/DDBJ whole genome shotgun (WGS) entry which is preliminary data.</text>
</comment>
<evidence type="ECO:0000313" key="2">
    <source>
        <dbReference type="Proteomes" id="UP000015453"/>
    </source>
</evidence>
<sequence length="53" mass="6347">MHSRLSQNDRFFRFIALFDSSSVSNRTFGCFVYFERIIGFGVFEKSDLFRVIR</sequence>
<dbReference type="EMBL" id="AUSU01008132">
    <property type="protein sequence ID" value="EPS59718.1"/>
    <property type="molecule type" value="Genomic_DNA"/>
</dbReference>
<evidence type="ECO:0000313" key="1">
    <source>
        <dbReference type="EMBL" id="EPS59718.1"/>
    </source>
</evidence>